<dbReference type="NCBIfam" id="TIGR02937">
    <property type="entry name" value="sigma70-ECF"/>
    <property type="match status" value="1"/>
</dbReference>
<comment type="caution">
    <text evidence="7">The sequence shown here is derived from an EMBL/GenBank/DDBJ whole genome shotgun (WGS) entry which is preliminary data.</text>
</comment>
<dbReference type="GO" id="GO:0016987">
    <property type="term" value="F:sigma factor activity"/>
    <property type="evidence" value="ECO:0007669"/>
    <property type="project" value="UniProtKB-KW"/>
</dbReference>
<dbReference type="SUPFAM" id="SSF88946">
    <property type="entry name" value="Sigma2 domain of RNA polymerase sigma factors"/>
    <property type="match status" value="1"/>
</dbReference>
<sequence>MRRKKPNALSTLSDPELVSAIRQGEESAFEQVFRTYYERLCQYATSLLKDGDEAEEMVQTVFLTIWEKRADLEITLSLKAYLYRAVHNHCLNRIKHYGVREAHRDYSLYVQPHGQDSVAEAIYGQELEERIERAVRKLPEQCQLVFRMSRFEEMKYQEIADHLGLSIKTIENQIGKALRILRQELADYLPVLVAIGQLFFNLNF</sequence>
<gene>
    <name evidence="7" type="ORF">EZE20_03760</name>
</gene>
<evidence type="ECO:0000256" key="3">
    <source>
        <dbReference type="ARBA" id="ARBA00023082"/>
    </source>
</evidence>
<dbReference type="GO" id="GO:0006352">
    <property type="term" value="P:DNA-templated transcription initiation"/>
    <property type="evidence" value="ECO:0007669"/>
    <property type="project" value="InterPro"/>
</dbReference>
<evidence type="ECO:0000313" key="7">
    <source>
        <dbReference type="EMBL" id="TDB68283.1"/>
    </source>
</evidence>
<feature type="domain" description="RNA polymerase sigma factor 70 region 4 type 2" evidence="6">
    <location>
        <begin position="129"/>
        <end position="179"/>
    </location>
</feature>
<dbReference type="Pfam" id="PF08281">
    <property type="entry name" value="Sigma70_r4_2"/>
    <property type="match status" value="1"/>
</dbReference>
<dbReference type="GO" id="GO:0003677">
    <property type="term" value="F:DNA binding"/>
    <property type="evidence" value="ECO:0007669"/>
    <property type="project" value="InterPro"/>
</dbReference>
<dbReference type="NCBIfam" id="TIGR02985">
    <property type="entry name" value="Sig70_bacteroi1"/>
    <property type="match status" value="1"/>
</dbReference>
<proteinExistence type="inferred from homology"/>
<dbReference type="InterPro" id="IPR013325">
    <property type="entry name" value="RNA_pol_sigma_r2"/>
</dbReference>
<keyword evidence="8" id="KW-1185">Reference proteome</keyword>
<evidence type="ECO:0000256" key="4">
    <source>
        <dbReference type="ARBA" id="ARBA00023163"/>
    </source>
</evidence>
<dbReference type="InterPro" id="IPR013249">
    <property type="entry name" value="RNA_pol_sigma70_r4_t2"/>
</dbReference>
<reference evidence="7 8" key="1">
    <citation type="submission" date="2019-02" db="EMBL/GenBank/DDBJ databases">
        <title>Arundinibacter roseus gen. nov., sp. nov., a new member of the family Cytophagaceae.</title>
        <authorList>
            <person name="Szuroczki S."/>
            <person name="Khayer B."/>
            <person name="Sproer C."/>
            <person name="Toumi M."/>
            <person name="Szabo A."/>
            <person name="Felfoldi T."/>
            <person name="Schumann P."/>
            <person name="Toth E."/>
        </authorList>
    </citation>
    <scope>NUCLEOTIDE SEQUENCE [LARGE SCALE GENOMIC DNA]</scope>
    <source>
        <strain evidence="7 8">DMA-k-7a</strain>
    </source>
</reference>
<dbReference type="SUPFAM" id="SSF88659">
    <property type="entry name" value="Sigma3 and sigma4 domains of RNA polymerase sigma factors"/>
    <property type="match status" value="1"/>
</dbReference>
<keyword evidence="2" id="KW-0805">Transcription regulation</keyword>
<dbReference type="OrthoDB" id="1524077at2"/>
<protein>
    <submittedName>
        <fullName evidence="7">RNA polymerase sigma-70 factor</fullName>
    </submittedName>
</protein>
<dbReference type="InterPro" id="IPR036388">
    <property type="entry name" value="WH-like_DNA-bd_sf"/>
</dbReference>
<dbReference type="InterPro" id="IPR039425">
    <property type="entry name" value="RNA_pol_sigma-70-like"/>
</dbReference>
<name>A0A4R4KJV3_9BACT</name>
<dbReference type="InterPro" id="IPR014284">
    <property type="entry name" value="RNA_pol_sigma-70_dom"/>
</dbReference>
<evidence type="ECO:0000313" key="8">
    <source>
        <dbReference type="Proteomes" id="UP000295706"/>
    </source>
</evidence>
<dbReference type="Proteomes" id="UP000295706">
    <property type="component" value="Unassembled WGS sequence"/>
</dbReference>
<dbReference type="Gene3D" id="1.10.10.10">
    <property type="entry name" value="Winged helix-like DNA-binding domain superfamily/Winged helix DNA-binding domain"/>
    <property type="match status" value="1"/>
</dbReference>
<organism evidence="7 8">
    <name type="scientific">Arundinibacter roseus</name>
    <dbReference type="NCBI Taxonomy" id="2070510"/>
    <lineage>
        <taxon>Bacteria</taxon>
        <taxon>Pseudomonadati</taxon>
        <taxon>Bacteroidota</taxon>
        <taxon>Cytophagia</taxon>
        <taxon>Cytophagales</taxon>
        <taxon>Spirosomataceae</taxon>
        <taxon>Arundinibacter</taxon>
    </lineage>
</organism>
<dbReference type="Pfam" id="PF04542">
    <property type="entry name" value="Sigma70_r2"/>
    <property type="match status" value="1"/>
</dbReference>
<evidence type="ECO:0000259" key="6">
    <source>
        <dbReference type="Pfam" id="PF08281"/>
    </source>
</evidence>
<dbReference type="PANTHER" id="PTHR43133">
    <property type="entry name" value="RNA POLYMERASE ECF-TYPE SIGMA FACTO"/>
    <property type="match status" value="1"/>
</dbReference>
<dbReference type="PANTHER" id="PTHR43133:SF46">
    <property type="entry name" value="RNA POLYMERASE SIGMA-70 FACTOR ECF SUBFAMILY"/>
    <property type="match status" value="1"/>
</dbReference>
<dbReference type="InterPro" id="IPR007627">
    <property type="entry name" value="RNA_pol_sigma70_r2"/>
</dbReference>
<dbReference type="Gene3D" id="1.10.1740.10">
    <property type="match status" value="1"/>
</dbReference>
<evidence type="ECO:0000259" key="5">
    <source>
        <dbReference type="Pfam" id="PF04542"/>
    </source>
</evidence>
<feature type="domain" description="RNA polymerase sigma-70 region 2" evidence="5">
    <location>
        <begin position="33"/>
        <end position="95"/>
    </location>
</feature>
<keyword evidence="3" id="KW-0731">Sigma factor</keyword>
<evidence type="ECO:0000256" key="2">
    <source>
        <dbReference type="ARBA" id="ARBA00023015"/>
    </source>
</evidence>
<accession>A0A4R4KJV3</accession>
<comment type="similarity">
    <text evidence="1">Belongs to the sigma-70 factor family. ECF subfamily.</text>
</comment>
<dbReference type="AlphaFoldDB" id="A0A4R4KJV3"/>
<dbReference type="InterPro" id="IPR014327">
    <property type="entry name" value="RNA_pol_sigma70_bacteroid"/>
</dbReference>
<dbReference type="CDD" id="cd06171">
    <property type="entry name" value="Sigma70_r4"/>
    <property type="match status" value="1"/>
</dbReference>
<dbReference type="EMBL" id="SMJU01000002">
    <property type="protein sequence ID" value="TDB68283.1"/>
    <property type="molecule type" value="Genomic_DNA"/>
</dbReference>
<evidence type="ECO:0000256" key="1">
    <source>
        <dbReference type="ARBA" id="ARBA00010641"/>
    </source>
</evidence>
<dbReference type="InterPro" id="IPR013324">
    <property type="entry name" value="RNA_pol_sigma_r3/r4-like"/>
</dbReference>
<keyword evidence="4" id="KW-0804">Transcription</keyword>